<dbReference type="InterPro" id="IPR016064">
    <property type="entry name" value="NAD/diacylglycerol_kinase_sf"/>
</dbReference>
<name>A0A381YMQ4_9ZZZZ</name>
<dbReference type="Gene3D" id="3.40.50.10330">
    <property type="entry name" value="Probable inorganic polyphosphate/atp-NAD kinase, domain 1"/>
    <property type="match status" value="1"/>
</dbReference>
<dbReference type="AlphaFoldDB" id="A0A381YMQ4"/>
<dbReference type="InterPro" id="IPR002504">
    <property type="entry name" value="NADK"/>
</dbReference>
<organism evidence="1">
    <name type="scientific">marine metagenome</name>
    <dbReference type="NCBI Taxonomy" id="408172"/>
    <lineage>
        <taxon>unclassified sequences</taxon>
        <taxon>metagenomes</taxon>
        <taxon>ecological metagenomes</taxon>
    </lineage>
</organism>
<reference evidence="1" key="1">
    <citation type="submission" date="2018-05" db="EMBL/GenBank/DDBJ databases">
        <authorList>
            <person name="Lanie J.A."/>
            <person name="Ng W.-L."/>
            <person name="Kazmierczak K.M."/>
            <person name="Andrzejewski T.M."/>
            <person name="Davidsen T.M."/>
            <person name="Wayne K.J."/>
            <person name="Tettelin H."/>
            <person name="Glass J.I."/>
            <person name="Rusch D."/>
            <person name="Podicherti R."/>
            <person name="Tsui H.-C.T."/>
            <person name="Winkler M.E."/>
        </authorList>
    </citation>
    <scope>NUCLEOTIDE SEQUENCE</scope>
</reference>
<proteinExistence type="predicted"/>
<protein>
    <recommendedName>
        <fullName evidence="2">ATP-NAD kinase</fullName>
    </recommendedName>
</protein>
<sequence>MVARASVFDNQEKCSIVARCLVGITAVGHTPIVYFDDTHRITRSAIEDANITATPIESLGTGTARDTTRVAIDMKDLDCGVVITLGGDGTNRAFVKGWLNAPLIPISTGTNNVFPVIHEATIVGVAAALIASEMVCFEDVAAQQKVIHVRIDEEDDDIALIDAVVSMDRFIGARALLDSGQLRTAFLTHANPAAVGMTAIGGLLEPLDTTVDAGLVIELSSNPASARTRVRAPIAPGLFQDVGICSLQRVELGHSVEIVGPCVLALDGERERVLKPYQRAILAIERDGPWVIDVERALQAAAKNSALVHARELNEAQHAS</sequence>
<evidence type="ECO:0008006" key="2">
    <source>
        <dbReference type="Google" id="ProtNLM"/>
    </source>
</evidence>
<dbReference type="SUPFAM" id="SSF111331">
    <property type="entry name" value="NAD kinase/diacylglycerol kinase-like"/>
    <property type="match status" value="1"/>
</dbReference>
<dbReference type="InterPro" id="IPR039065">
    <property type="entry name" value="AcoX-like"/>
</dbReference>
<evidence type="ECO:0000313" key="1">
    <source>
        <dbReference type="EMBL" id="SVA78308.1"/>
    </source>
</evidence>
<dbReference type="InterPro" id="IPR017438">
    <property type="entry name" value="ATP-NAD_kinase_N"/>
</dbReference>
<gene>
    <name evidence="1" type="ORF">METZ01_LOCUS131162</name>
</gene>
<dbReference type="PANTHER" id="PTHR40697">
    <property type="entry name" value="ACETOIN CATABOLISM PROTEIN X"/>
    <property type="match status" value="1"/>
</dbReference>
<dbReference type="Pfam" id="PF01513">
    <property type="entry name" value="NAD_kinase"/>
    <property type="match status" value="1"/>
</dbReference>
<dbReference type="GO" id="GO:0006741">
    <property type="term" value="P:NADP+ biosynthetic process"/>
    <property type="evidence" value="ECO:0007669"/>
    <property type="project" value="InterPro"/>
</dbReference>
<dbReference type="GO" id="GO:0003951">
    <property type="term" value="F:NAD+ kinase activity"/>
    <property type="evidence" value="ECO:0007669"/>
    <property type="project" value="InterPro"/>
</dbReference>
<dbReference type="EMBL" id="UINC01018607">
    <property type="protein sequence ID" value="SVA78308.1"/>
    <property type="molecule type" value="Genomic_DNA"/>
</dbReference>
<dbReference type="PANTHER" id="PTHR40697:SF3">
    <property type="entry name" value="ACETOIN CATABOLISM PROTEIN X"/>
    <property type="match status" value="1"/>
</dbReference>
<accession>A0A381YMQ4</accession>